<dbReference type="Gene3D" id="3.40.50.300">
    <property type="entry name" value="P-loop containing nucleotide triphosphate hydrolases"/>
    <property type="match status" value="1"/>
</dbReference>
<protein>
    <submittedName>
        <fullName evidence="1">Putative terminase</fullName>
    </submittedName>
</protein>
<dbReference type="AlphaFoldDB" id="A0A6H1ZCE9"/>
<dbReference type="EMBL" id="MT143993">
    <property type="protein sequence ID" value="QJA45583.1"/>
    <property type="molecule type" value="Genomic_DNA"/>
</dbReference>
<dbReference type="Pfam" id="PF03237">
    <property type="entry name" value="Terminase_6N"/>
    <property type="match status" value="1"/>
</dbReference>
<organism evidence="1">
    <name type="scientific">viral metagenome</name>
    <dbReference type="NCBI Taxonomy" id="1070528"/>
    <lineage>
        <taxon>unclassified sequences</taxon>
        <taxon>metagenomes</taxon>
        <taxon>organismal metagenomes</taxon>
    </lineage>
</organism>
<dbReference type="Gene3D" id="3.30.420.240">
    <property type="match status" value="1"/>
</dbReference>
<dbReference type="InterPro" id="IPR027417">
    <property type="entry name" value="P-loop_NTPase"/>
</dbReference>
<reference evidence="1" key="1">
    <citation type="submission" date="2020-03" db="EMBL/GenBank/DDBJ databases">
        <title>The deep terrestrial virosphere.</title>
        <authorList>
            <person name="Holmfeldt K."/>
            <person name="Nilsson E."/>
            <person name="Simone D."/>
            <person name="Lopez-Fernandez M."/>
            <person name="Wu X."/>
            <person name="de Brujin I."/>
            <person name="Lundin D."/>
            <person name="Andersson A."/>
            <person name="Bertilsson S."/>
            <person name="Dopson M."/>
        </authorList>
    </citation>
    <scope>NUCLEOTIDE SEQUENCE</scope>
    <source>
        <strain evidence="1">TM448A00260</strain>
    </source>
</reference>
<evidence type="ECO:0000313" key="1">
    <source>
        <dbReference type="EMBL" id="QJA45583.1"/>
    </source>
</evidence>
<accession>A0A6H1ZCE9</accession>
<gene>
    <name evidence="1" type="ORF">TM448A00260_0012</name>
</gene>
<proteinExistence type="predicted"/>
<sequence>MSPNDQKAYDIVKKLFKNDNGEPFLLTEGQIGLFRAIYERQNPRTQFECYTQYGKSDTVSMAAVLRAATFPEKWIILGGSKDKAKIIMNKCIKHIFENDYLLSKFDIGKDESLERIKRERSKDRITFKVDDTGNVGEIIILSAEARRKGDDAGDILVGHGGKNIIEDDAALIPNNIHAKAMRMLGGHEDNFLLKITNSLGRNHAFKSRNSGKYKVHVIDWKQGVKEGRCTKEYIDEMRGIMDPIMFAAFYDCQYPPADMVDDQGWMPLITEEEIEEAQRRTVQPHGYKRLGCDLAEGINYNVFVMRTDNWAKIHSKFHEPDLMYTADKIKDVIYQERISAERTFLDSIGIGAGVYSRCKQMGLDVEGVKAGEKATVKSKSEMLDDPIEFRNLKAEMSWKAKMWIQQGGALEPNPDWLQLTKVRYREGAGRVIEIMPKERMRANGILGPSESPDVADALFLTFAPEQPSFNMVATEPVKPYYPELGY</sequence>
<name>A0A6H1ZCE9_9ZZZZ</name>